<dbReference type="OrthoDB" id="10325408at2759"/>
<feature type="region of interest" description="Disordered" evidence="2">
    <location>
        <begin position="1"/>
        <end position="108"/>
    </location>
</feature>
<proteinExistence type="predicted"/>
<organism evidence="3 4">
    <name type="scientific">Rhizopus oryzae</name>
    <name type="common">Mucormycosis agent</name>
    <name type="synonym">Rhizopus arrhizus var. delemar</name>
    <dbReference type="NCBI Taxonomy" id="64495"/>
    <lineage>
        <taxon>Eukaryota</taxon>
        <taxon>Fungi</taxon>
        <taxon>Fungi incertae sedis</taxon>
        <taxon>Mucoromycota</taxon>
        <taxon>Mucoromycotina</taxon>
        <taxon>Mucoromycetes</taxon>
        <taxon>Mucorales</taxon>
        <taxon>Mucorineae</taxon>
        <taxon>Rhizopodaceae</taxon>
        <taxon>Rhizopus</taxon>
    </lineage>
</organism>
<feature type="compositionally biased region" description="Basic and acidic residues" evidence="2">
    <location>
        <begin position="1"/>
        <end position="28"/>
    </location>
</feature>
<gene>
    <name evidence="3" type="ORF">G6F64_011331</name>
</gene>
<keyword evidence="4" id="KW-1185">Reference proteome</keyword>
<evidence type="ECO:0000313" key="3">
    <source>
        <dbReference type="EMBL" id="KAG1301974.1"/>
    </source>
</evidence>
<protein>
    <submittedName>
        <fullName evidence="3">Uncharacterized protein</fullName>
    </submittedName>
</protein>
<feature type="coiled-coil region" evidence="1">
    <location>
        <begin position="178"/>
        <end position="205"/>
    </location>
</feature>
<accession>A0A9P6WZC9</accession>
<feature type="compositionally biased region" description="Polar residues" evidence="2">
    <location>
        <begin position="64"/>
        <end position="104"/>
    </location>
</feature>
<keyword evidence="1" id="KW-0175">Coiled coil</keyword>
<dbReference type="EMBL" id="JAANQT010002709">
    <property type="protein sequence ID" value="KAG1301974.1"/>
    <property type="molecule type" value="Genomic_DNA"/>
</dbReference>
<evidence type="ECO:0000313" key="4">
    <source>
        <dbReference type="Proteomes" id="UP000716291"/>
    </source>
</evidence>
<comment type="caution">
    <text evidence="3">The sequence shown here is derived from an EMBL/GenBank/DDBJ whole genome shotgun (WGS) entry which is preliminary data.</text>
</comment>
<dbReference type="AlphaFoldDB" id="A0A9P6WZC9"/>
<name>A0A9P6WZC9_RHIOR</name>
<feature type="compositionally biased region" description="Low complexity" evidence="2">
    <location>
        <begin position="29"/>
        <end position="43"/>
    </location>
</feature>
<evidence type="ECO:0000256" key="1">
    <source>
        <dbReference type="SAM" id="Coils"/>
    </source>
</evidence>
<reference evidence="3" key="1">
    <citation type="journal article" date="2020" name="Microb. Genom.">
        <title>Genetic diversity of clinical and environmental Mucorales isolates obtained from an investigation of mucormycosis cases among solid organ transplant recipients.</title>
        <authorList>
            <person name="Nguyen M.H."/>
            <person name="Kaul D."/>
            <person name="Muto C."/>
            <person name="Cheng S.J."/>
            <person name="Richter R.A."/>
            <person name="Bruno V.M."/>
            <person name="Liu G."/>
            <person name="Beyhan S."/>
            <person name="Sundermann A.J."/>
            <person name="Mounaud S."/>
            <person name="Pasculle A.W."/>
            <person name="Nierman W.C."/>
            <person name="Driscoll E."/>
            <person name="Cumbie R."/>
            <person name="Clancy C.J."/>
            <person name="Dupont C.L."/>
        </authorList>
    </citation>
    <scope>NUCLEOTIDE SEQUENCE</scope>
    <source>
        <strain evidence="3">GL11</strain>
    </source>
</reference>
<evidence type="ECO:0000256" key="2">
    <source>
        <dbReference type="SAM" id="MobiDB-lite"/>
    </source>
</evidence>
<sequence length="207" mass="23176">MDRRKEELEKKRQKLAELRRAREERRALLESQSTQSTSTTTSSVGRDRKAIDDLVALVLGERPSTPSKIAANSSDRGSDTSSELSNSRPSSANFGYSSPGTPVSATDARLSMLSTASQPAQFTPHYVAELTETQSLIADIPPLEQVVYSKEIQTTDGSLEAPEIDEEEIRRQITEEFEERERIKIAQLEEEIRKAEQEKHEEVKGLN</sequence>
<dbReference type="Proteomes" id="UP000716291">
    <property type="component" value="Unassembled WGS sequence"/>
</dbReference>